<dbReference type="OrthoDB" id="10006915at2"/>
<dbReference type="EMBL" id="SGXD01000008">
    <property type="protein sequence ID" value="RZS77923.1"/>
    <property type="molecule type" value="Genomic_DNA"/>
</dbReference>
<evidence type="ECO:0000313" key="2">
    <source>
        <dbReference type="EMBL" id="RZS77923.1"/>
    </source>
</evidence>
<dbReference type="Proteomes" id="UP000293638">
    <property type="component" value="Unassembled WGS sequence"/>
</dbReference>
<comment type="caution">
    <text evidence="2">The sequence shown here is derived from an EMBL/GenBank/DDBJ whole genome shotgun (WGS) entry which is preliminary data.</text>
</comment>
<proteinExistence type="predicted"/>
<organism evidence="2 3">
    <name type="scientific">Motilibacter rhizosphaerae</name>
    <dbReference type="NCBI Taxonomy" id="598652"/>
    <lineage>
        <taxon>Bacteria</taxon>
        <taxon>Bacillati</taxon>
        <taxon>Actinomycetota</taxon>
        <taxon>Actinomycetes</taxon>
        <taxon>Motilibacterales</taxon>
        <taxon>Motilibacteraceae</taxon>
        <taxon>Motilibacter</taxon>
    </lineage>
</organism>
<feature type="transmembrane region" description="Helical" evidence="1">
    <location>
        <begin position="12"/>
        <end position="33"/>
    </location>
</feature>
<protein>
    <submittedName>
        <fullName evidence="2">Uncharacterized protein</fullName>
    </submittedName>
</protein>
<gene>
    <name evidence="2" type="ORF">EV189_3962</name>
</gene>
<sequence length="66" mass="7178">MRVVRWLAAEVLLAVVSFGVGIPLARLFLASTWRGAVDVALWFALLGVVASLVTAWMKPLIDGVKR</sequence>
<evidence type="ECO:0000256" key="1">
    <source>
        <dbReference type="SAM" id="Phobius"/>
    </source>
</evidence>
<keyword evidence="1" id="KW-0472">Membrane</keyword>
<keyword evidence="3" id="KW-1185">Reference proteome</keyword>
<keyword evidence="1" id="KW-0812">Transmembrane</keyword>
<name>A0A4Q7N7D2_9ACTN</name>
<reference evidence="2 3" key="1">
    <citation type="submission" date="2019-02" db="EMBL/GenBank/DDBJ databases">
        <title>Genomic Encyclopedia of Type Strains, Phase IV (KMG-IV): sequencing the most valuable type-strain genomes for metagenomic binning, comparative biology and taxonomic classification.</title>
        <authorList>
            <person name="Goeker M."/>
        </authorList>
    </citation>
    <scope>NUCLEOTIDE SEQUENCE [LARGE SCALE GENOMIC DNA]</scope>
    <source>
        <strain evidence="2 3">DSM 45622</strain>
    </source>
</reference>
<feature type="transmembrane region" description="Helical" evidence="1">
    <location>
        <begin position="39"/>
        <end position="57"/>
    </location>
</feature>
<dbReference type="AlphaFoldDB" id="A0A4Q7N7D2"/>
<dbReference type="RefSeq" id="WP_130494681.1">
    <property type="nucleotide sequence ID" value="NZ_SGXD01000008.1"/>
</dbReference>
<evidence type="ECO:0000313" key="3">
    <source>
        <dbReference type="Proteomes" id="UP000293638"/>
    </source>
</evidence>
<accession>A0A4Q7N7D2</accession>
<keyword evidence="1" id="KW-1133">Transmembrane helix</keyword>